<evidence type="ECO:0000313" key="2">
    <source>
        <dbReference type="EMBL" id="MDI5833917.1"/>
    </source>
</evidence>
<proteinExistence type="predicted"/>
<dbReference type="PROSITE" id="PS50878">
    <property type="entry name" value="RT_POL"/>
    <property type="match status" value="1"/>
</dbReference>
<keyword evidence="2" id="KW-0808">Transferase</keyword>
<organism evidence="2 3">
    <name type="scientific">Shewanella xiamenensis</name>
    <dbReference type="NCBI Taxonomy" id="332186"/>
    <lineage>
        <taxon>Bacteria</taxon>
        <taxon>Pseudomonadati</taxon>
        <taxon>Pseudomonadota</taxon>
        <taxon>Gammaproteobacteria</taxon>
        <taxon>Alteromonadales</taxon>
        <taxon>Shewanellaceae</taxon>
        <taxon>Shewanella</taxon>
    </lineage>
</organism>
<evidence type="ECO:0000313" key="3">
    <source>
        <dbReference type="Proteomes" id="UP001159075"/>
    </source>
</evidence>
<dbReference type="EMBL" id="JAOTLW010000029">
    <property type="protein sequence ID" value="MDI5833917.1"/>
    <property type="molecule type" value="Genomic_DNA"/>
</dbReference>
<dbReference type="NCBIfam" id="NF041748">
    <property type="entry name" value="Drt3b"/>
    <property type="match status" value="1"/>
</dbReference>
<accession>A0ABT6UHG9</accession>
<protein>
    <submittedName>
        <fullName evidence="2">RNA-directed DNA polymerase</fullName>
    </submittedName>
</protein>
<dbReference type="Pfam" id="PF00078">
    <property type="entry name" value="RVT_1"/>
    <property type="match status" value="1"/>
</dbReference>
<dbReference type="GO" id="GO:0003964">
    <property type="term" value="F:RNA-directed DNA polymerase activity"/>
    <property type="evidence" value="ECO:0007669"/>
    <property type="project" value="UniProtKB-KW"/>
</dbReference>
<keyword evidence="2" id="KW-0548">Nucleotidyltransferase</keyword>
<sequence>MDKVIIKKNDKYRFLLTDTLPYETPLFFSNIGFYWFLKKNKDMETYFKDIFIGKPKDTYQSYNFKIKKGEDKYRLISVAHPASQFAVCNLIHNNAELVTYLCSKSNFSIRKPTRVASYFYEKKGLTASNKECERAKNDDVEQQKSFADEDYSEEKYGTSYFSYDGYTLLYKFFNSLKFQAIEKKYTNFLKFDVAKCFSSIYTHSISWAVKGKLFSKINAGSYSFDDQFDKIIRNMNEGETNGIIIGPEFSRVFAEIILQKIDTEAESRLLEQGFINKVDYEIKRYVDDFFVFTRSTETADNIYNIFIDVLSEYKLFVNESKEFRDTRPFITNLTIAKTEVTDVLTDFFKSIKIDKSEIEGIKTKVSTPSIQNIYKPYTRSNNLITKFKSIVKKNNANYDAFSGLVMSIFRSRTTKLLEEIEQVSDMGRYSVFYRNYIIFTLDFLSFIYVMSTRVRTSHIMSQIFVVIAGINRKLLKSDQLEIEKKLRDEVRLFVRLSIECNKPKIEFINTLISLRILFGKDVVDDSLIHNFFKTSKQGIGIDSLDYFDITSLMYLCCLDGDNKDIITAAYRSLNDRISACDSPRKSSELMHLLIDLGTFPLIDEVQYKSALSLYLLKEYGSIPDVTKVNRMYNYIRKHRFFVDWRKKININKMLQRKEMQRGYDS</sequence>
<dbReference type="InterPro" id="IPR000477">
    <property type="entry name" value="RT_dom"/>
</dbReference>
<reference evidence="2 3" key="1">
    <citation type="submission" date="2022-09" db="EMBL/GenBank/DDBJ databases">
        <title>The outer-membrane cytochrome OmcA is essential for infection of Shewanella oneidensis by a zebrafish-associated bacteriophage.</title>
        <authorList>
            <person name="Grenfell A.W."/>
            <person name="Intile P."/>
            <person name="Mcfarlane J."/>
            <person name="Leung D."/>
            <person name="Abdalla K."/>
            <person name="Wold M."/>
            <person name="Kees E."/>
            <person name="Gralnick J."/>
        </authorList>
    </citation>
    <scope>NUCLEOTIDE SEQUENCE [LARGE SCALE GENOMIC DNA]</scope>
    <source>
        <strain evidence="2 3">NF-5</strain>
    </source>
</reference>
<dbReference type="Proteomes" id="UP001159075">
    <property type="component" value="Unassembled WGS sequence"/>
</dbReference>
<gene>
    <name evidence="2" type="ORF">ODY93_20220</name>
</gene>
<feature type="domain" description="Reverse transcriptase" evidence="1">
    <location>
        <begin position="1"/>
        <end position="335"/>
    </location>
</feature>
<keyword evidence="3" id="KW-1185">Reference proteome</keyword>
<keyword evidence="2" id="KW-0695">RNA-directed DNA polymerase</keyword>
<evidence type="ECO:0000259" key="1">
    <source>
        <dbReference type="PROSITE" id="PS50878"/>
    </source>
</evidence>
<name>A0ABT6UHG9_9GAMM</name>
<comment type="caution">
    <text evidence="2">The sequence shown here is derived from an EMBL/GenBank/DDBJ whole genome shotgun (WGS) entry which is preliminary data.</text>
</comment>
<dbReference type="RefSeq" id="WP_282680029.1">
    <property type="nucleotide sequence ID" value="NZ_JAOTLW010000029.1"/>
</dbReference>
<dbReference type="CDD" id="cd01646">
    <property type="entry name" value="RT_Bac_retron_I"/>
    <property type="match status" value="1"/>
</dbReference>